<dbReference type="STRING" id="1565605.PG1C_11315"/>
<organism evidence="1 2">
    <name type="scientific">Rugosibacter aromaticivorans</name>
    <dbReference type="NCBI Taxonomy" id="1565605"/>
    <lineage>
        <taxon>Bacteria</taxon>
        <taxon>Pseudomonadati</taxon>
        <taxon>Pseudomonadota</taxon>
        <taxon>Betaproteobacteria</taxon>
        <taxon>Nitrosomonadales</taxon>
        <taxon>Sterolibacteriaceae</taxon>
        <taxon>Rugosibacter</taxon>
    </lineage>
</organism>
<sequence>MNLVKITAGPDGKSLFQDTPITLTDKGKFGRFSDLQVVPGFMFREASADYASGWHVVPNPVYLIFLSGQVEITVGTGEKRVFGAGSVIYADDMVGEGHSTRSVSSDPVQSILINLPVKA</sequence>
<dbReference type="Proteomes" id="UP000061603">
    <property type="component" value="Chromosome"/>
</dbReference>
<reference evidence="1 2" key="1">
    <citation type="journal article" date="2015" name="Genome Announc.">
        <title>Complete Genome Sequence of a Novel Bacterium within the Family Rhodocyclaceae That Degrades Polycyclic Aromatic Hydrocarbons.</title>
        <authorList>
            <person name="Singleton D.R."/>
            <person name="Dickey A.N."/>
            <person name="Scholl E.H."/>
            <person name="Wright F.A."/>
            <person name="Aitken M.D."/>
        </authorList>
    </citation>
    <scope>NUCLEOTIDE SEQUENCE [LARGE SCALE GENOMIC DNA]</scope>
    <source>
        <strain evidence="2">PG1-Ca6</strain>
    </source>
</reference>
<name>A0A0C5JCU3_9PROT</name>
<dbReference type="Gene3D" id="2.60.120.10">
    <property type="entry name" value="Jelly Rolls"/>
    <property type="match status" value="1"/>
</dbReference>
<dbReference type="EMBL" id="CP010554">
    <property type="protein sequence ID" value="AJP49623.1"/>
    <property type="molecule type" value="Genomic_DNA"/>
</dbReference>
<dbReference type="KEGG" id="rbu:PG1C_11315"/>
<protein>
    <recommendedName>
        <fullName evidence="3">Cupin 2 conserved barrel domain-containing protein</fullName>
    </recommendedName>
</protein>
<dbReference type="InterPro" id="IPR014710">
    <property type="entry name" value="RmlC-like_jellyroll"/>
</dbReference>
<evidence type="ECO:0008006" key="3">
    <source>
        <dbReference type="Google" id="ProtNLM"/>
    </source>
</evidence>
<gene>
    <name evidence="1" type="ORF">PG1C_11315</name>
</gene>
<evidence type="ECO:0000313" key="1">
    <source>
        <dbReference type="EMBL" id="AJP49623.1"/>
    </source>
</evidence>
<dbReference type="AlphaFoldDB" id="A0A0C5JCU3"/>
<keyword evidence="2" id="KW-1185">Reference proteome</keyword>
<evidence type="ECO:0000313" key="2">
    <source>
        <dbReference type="Proteomes" id="UP000061603"/>
    </source>
</evidence>
<proteinExistence type="predicted"/>
<accession>A0A0C5JCU3</accession>
<dbReference type="SUPFAM" id="SSF51182">
    <property type="entry name" value="RmlC-like cupins"/>
    <property type="match status" value="1"/>
</dbReference>
<dbReference type="RefSeq" id="WP_202634908.1">
    <property type="nucleotide sequence ID" value="NZ_CP010554.1"/>
</dbReference>
<dbReference type="HOGENOM" id="CLU_120735_2_0_4"/>
<dbReference type="InterPro" id="IPR011051">
    <property type="entry name" value="RmlC_Cupin_sf"/>
</dbReference>